<evidence type="ECO:0000259" key="12">
    <source>
        <dbReference type="Pfam" id="PF00668"/>
    </source>
</evidence>
<feature type="domain" description="Condensation" evidence="12">
    <location>
        <begin position="18"/>
        <end position="144"/>
    </location>
</feature>
<comment type="catalytic activity">
    <reaction evidence="3">
        <text>2 a mycocerosyl-[mycocerosic acid synthase] + a phthiodiolone = a dimycocerosyl phthiodiolone + 2 holo-[mycocerosic acid synthase].</text>
        <dbReference type="EC" id="2.3.1.282"/>
    </reaction>
</comment>
<keyword evidence="7" id="KW-0808">Transferase</keyword>
<evidence type="ECO:0000256" key="1">
    <source>
        <dbReference type="ARBA" id="ARBA00000026"/>
    </source>
</evidence>
<dbReference type="SUPFAM" id="SSF52777">
    <property type="entry name" value="CoA-dependent acyltransferases"/>
    <property type="match status" value="2"/>
</dbReference>
<dbReference type="Pfam" id="PF16911">
    <property type="entry name" value="PapA_C"/>
    <property type="match status" value="1"/>
</dbReference>
<comment type="catalytic activity">
    <reaction evidence="2">
        <text>2 a mycocerosyl-[mycocerosic acid synthase] + a phenolphthiocerol = a dimycocerosyl phenolphthiocerol + 2 holo-[mycocerosic acid synthase].</text>
        <dbReference type="EC" id="2.3.1.282"/>
    </reaction>
</comment>
<evidence type="ECO:0000256" key="4">
    <source>
        <dbReference type="ARBA" id="ARBA00006558"/>
    </source>
</evidence>
<keyword evidence="15" id="KW-1185">Reference proteome</keyword>
<dbReference type="EMBL" id="FNGS01000001">
    <property type="protein sequence ID" value="SDL28070.1"/>
    <property type="molecule type" value="Genomic_DNA"/>
</dbReference>
<dbReference type="PANTHER" id="PTHR28037">
    <property type="entry name" value="ALCOHOL O-ACETYLTRANSFERASE 1-RELATED"/>
    <property type="match status" value="1"/>
</dbReference>
<gene>
    <name evidence="14" type="ORF">SAMN04488090_0602</name>
</gene>
<feature type="domain" description="Phthiocerol/phthiodiolone dimycocerosyl transferase C-terminal" evidence="13">
    <location>
        <begin position="214"/>
        <end position="349"/>
    </location>
</feature>
<evidence type="ECO:0000256" key="3">
    <source>
        <dbReference type="ARBA" id="ARBA00001907"/>
    </source>
</evidence>
<evidence type="ECO:0000256" key="2">
    <source>
        <dbReference type="ARBA" id="ARBA00000625"/>
    </source>
</evidence>
<keyword evidence="8" id="KW-0012">Acyltransferase</keyword>
<dbReference type="InterPro" id="IPR052058">
    <property type="entry name" value="Alcohol_O-acetyltransferase"/>
</dbReference>
<dbReference type="AlphaFoldDB" id="A0A1G9ISB3"/>
<comment type="catalytic activity">
    <reaction evidence="1">
        <text>2 a mycocerosyl-[mycocerosic acid synthase] + a phthiocerol = a dimycocerosyl phthiocerol + 2 holo-[mycocerosic acid synthase].</text>
        <dbReference type="EC" id="2.3.1.282"/>
    </reaction>
</comment>
<dbReference type="InterPro" id="IPR023213">
    <property type="entry name" value="CAT-like_dom_sf"/>
</dbReference>
<protein>
    <recommendedName>
        <fullName evidence="6">Phthiocerol/phthiodiolone dimycocerosyl transferase</fullName>
        <ecNumber evidence="5">2.3.1.282</ecNumber>
    </recommendedName>
    <alternativeName>
        <fullName evidence="11">Acyltransferase PapA5</fullName>
    </alternativeName>
    <alternativeName>
        <fullName evidence="9">Phthiocerol/phthiodiolone O-acyltransferase</fullName>
    </alternativeName>
    <alternativeName>
        <fullName evidence="10">Polyketide synthase-associated protein A5</fullName>
    </alternativeName>
</protein>
<evidence type="ECO:0000256" key="7">
    <source>
        <dbReference type="ARBA" id="ARBA00022679"/>
    </source>
</evidence>
<dbReference type="PANTHER" id="PTHR28037:SF1">
    <property type="entry name" value="ALCOHOL O-ACETYLTRANSFERASE 1-RELATED"/>
    <property type="match status" value="1"/>
</dbReference>
<dbReference type="GO" id="GO:0016746">
    <property type="term" value="F:acyltransferase activity"/>
    <property type="evidence" value="ECO:0007669"/>
    <property type="project" value="UniProtKB-KW"/>
</dbReference>
<dbReference type="STRING" id="563176.SAMN04488090_0602"/>
<dbReference type="InterPro" id="IPR031641">
    <property type="entry name" value="PapA_C"/>
</dbReference>
<evidence type="ECO:0000256" key="9">
    <source>
        <dbReference type="ARBA" id="ARBA00030465"/>
    </source>
</evidence>
<dbReference type="InterPro" id="IPR001242">
    <property type="entry name" value="Condensation_dom"/>
</dbReference>
<accession>A0A1G9ISB3</accession>
<organism evidence="14 15">
    <name type="scientific">Siphonobacter aquaeclarae</name>
    <dbReference type="NCBI Taxonomy" id="563176"/>
    <lineage>
        <taxon>Bacteria</taxon>
        <taxon>Pseudomonadati</taxon>
        <taxon>Bacteroidota</taxon>
        <taxon>Cytophagia</taxon>
        <taxon>Cytophagales</taxon>
        <taxon>Cytophagaceae</taxon>
        <taxon>Siphonobacter</taxon>
    </lineage>
</organism>
<dbReference type="Proteomes" id="UP000198901">
    <property type="component" value="Unassembled WGS sequence"/>
</dbReference>
<evidence type="ECO:0000313" key="15">
    <source>
        <dbReference type="Proteomes" id="UP000198901"/>
    </source>
</evidence>
<evidence type="ECO:0000256" key="10">
    <source>
        <dbReference type="ARBA" id="ARBA00032317"/>
    </source>
</evidence>
<evidence type="ECO:0000256" key="8">
    <source>
        <dbReference type="ARBA" id="ARBA00023315"/>
    </source>
</evidence>
<dbReference type="Pfam" id="PF00668">
    <property type="entry name" value="Condensation"/>
    <property type="match status" value="1"/>
</dbReference>
<dbReference type="EC" id="2.3.1.282" evidence="5"/>
<evidence type="ECO:0000256" key="6">
    <source>
        <dbReference type="ARBA" id="ARBA00013449"/>
    </source>
</evidence>
<evidence type="ECO:0000256" key="5">
    <source>
        <dbReference type="ARBA" id="ARBA00012866"/>
    </source>
</evidence>
<comment type="similarity">
    <text evidence="4">Belongs to the acyltransferase PapA5 family.</text>
</comment>
<dbReference type="Gene3D" id="3.30.559.10">
    <property type="entry name" value="Chloramphenicol acetyltransferase-like domain"/>
    <property type="match status" value="1"/>
</dbReference>
<name>A0A1G9ISB3_9BACT</name>
<sequence>MERKLLFGERMLHGDGNTPFNAIIPFRLRGNFTESAVHNALAGVQKKHPWLKARVGIDERDCPWFLVDGTPRPIPVEILPRRSEDDWLTESRRQWTVPFDTANGPLLRLSWIRDEQFSDMILTIHHCLCDGGSAMTILAEFLTLLENPAAEIGLEDPVKGIADIVPAAVLNHPAKKIKAKLTGGLIRTALRVIPVKKRPFDRGEDYLLHWKWERACSSALIQACKEAGVTVNTALCTALLLAFREVRGEKAFNKVSCPVDIRRLAPEIRPDHIFAFGMMFVVSAGKNRSFIENARAIQADVDRKSLKLNPYATVMAMEEAHAAMADFTDLLRYGKSSNDCMFSNLGRIPIRSEYGSFVLETIFSPSVIGPLGNTTTMVTSTYGGQMDFSFIGSEGYLPKRDAVAIRETLTRLLTEELLQTEPVPA</sequence>
<dbReference type="Gene3D" id="3.30.559.30">
    <property type="entry name" value="Nonribosomal peptide synthetase, condensation domain"/>
    <property type="match status" value="1"/>
</dbReference>
<reference evidence="14 15" key="1">
    <citation type="submission" date="2016-10" db="EMBL/GenBank/DDBJ databases">
        <authorList>
            <person name="de Groot N.N."/>
        </authorList>
    </citation>
    <scope>NUCLEOTIDE SEQUENCE [LARGE SCALE GENOMIC DNA]</scope>
    <source>
        <strain evidence="14 15">DSM 21668</strain>
    </source>
</reference>
<proteinExistence type="inferred from homology"/>
<dbReference type="RefSeq" id="WP_093197508.1">
    <property type="nucleotide sequence ID" value="NZ_FNGS01000001.1"/>
</dbReference>
<evidence type="ECO:0000313" key="14">
    <source>
        <dbReference type="EMBL" id="SDL28070.1"/>
    </source>
</evidence>
<dbReference type="OrthoDB" id="5562587at2"/>
<evidence type="ECO:0000256" key="11">
    <source>
        <dbReference type="ARBA" id="ARBA00033407"/>
    </source>
</evidence>
<evidence type="ECO:0000259" key="13">
    <source>
        <dbReference type="Pfam" id="PF16911"/>
    </source>
</evidence>